<proteinExistence type="predicted"/>
<dbReference type="InterPro" id="IPR003313">
    <property type="entry name" value="AraC-bd"/>
</dbReference>
<dbReference type="Pfam" id="PF02311">
    <property type="entry name" value="AraC_binding"/>
    <property type="match status" value="1"/>
</dbReference>
<dbReference type="Proteomes" id="UP000576082">
    <property type="component" value="Unassembled WGS sequence"/>
</dbReference>
<dbReference type="GO" id="GO:0003700">
    <property type="term" value="F:DNA-binding transcription factor activity"/>
    <property type="evidence" value="ECO:0007669"/>
    <property type="project" value="InterPro"/>
</dbReference>
<feature type="domain" description="HTH araC/xylS-type" evidence="4">
    <location>
        <begin position="184"/>
        <end position="286"/>
    </location>
</feature>
<reference evidence="5 6" key="1">
    <citation type="submission" date="2020-04" db="EMBL/GenBank/DDBJ databases">
        <title>Flammeovirga sp. SR4, a novel species isolated from seawater.</title>
        <authorList>
            <person name="Wang X."/>
        </authorList>
    </citation>
    <scope>NUCLEOTIDE SEQUENCE [LARGE SCALE GENOMIC DNA]</scope>
    <source>
        <strain evidence="5 6">ATCC 23126</strain>
    </source>
</reference>
<sequence length="286" mass="33191">MNDFNNYLIPSDEDINWGLYINVVGKAVVPPHQDYPDPKHPTGYFFRWEKGRVLQEYQLLYIVEGEGILETDQEEAILKKGNLIFLRPGEWHRYKPAPAKGWTEYYIGYNGEWMNNIIKQPTFAATQKIELESAAQITSLFYTLFEVVQKQEIGYQKIGAGIILQLIGVIIQLTKKRNDLGRGEKIVELAKVKMQEALYEEIDFVSFCEEQNVSYSYFRKAFKEYTGLAPLQYHLNLKIIKAKELLIGHEKKVKEVAYELGFNSVYYFSRLFKQKVGISAKAFQKG</sequence>
<dbReference type="InterPro" id="IPR037923">
    <property type="entry name" value="HTH-like"/>
</dbReference>
<gene>
    <name evidence="5" type="ORF">HHU12_17140</name>
</gene>
<dbReference type="RefSeq" id="WP_169657970.1">
    <property type="nucleotide sequence ID" value="NZ_JABANE010000046.1"/>
</dbReference>
<dbReference type="Gene3D" id="1.10.10.60">
    <property type="entry name" value="Homeodomain-like"/>
    <property type="match status" value="2"/>
</dbReference>
<protein>
    <submittedName>
        <fullName evidence="5">AraC family transcriptional regulator</fullName>
    </submittedName>
</protein>
<evidence type="ECO:0000259" key="4">
    <source>
        <dbReference type="PROSITE" id="PS01124"/>
    </source>
</evidence>
<accession>A0A7X9XAK2</accession>
<keyword evidence="1" id="KW-0805">Transcription regulation</keyword>
<dbReference type="Pfam" id="PF12833">
    <property type="entry name" value="HTH_18"/>
    <property type="match status" value="1"/>
</dbReference>
<evidence type="ECO:0000313" key="5">
    <source>
        <dbReference type="EMBL" id="NME69704.1"/>
    </source>
</evidence>
<organism evidence="5 6">
    <name type="scientific">Flammeovirga aprica JL-4</name>
    <dbReference type="NCBI Taxonomy" id="694437"/>
    <lineage>
        <taxon>Bacteria</taxon>
        <taxon>Pseudomonadati</taxon>
        <taxon>Bacteroidota</taxon>
        <taxon>Cytophagia</taxon>
        <taxon>Cytophagales</taxon>
        <taxon>Flammeovirgaceae</taxon>
        <taxon>Flammeovirga</taxon>
    </lineage>
</organism>
<dbReference type="AlphaFoldDB" id="A0A7X9XAK2"/>
<dbReference type="SUPFAM" id="SSF51215">
    <property type="entry name" value="Regulatory protein AraC"/>
    <property type="match status" value="1"/>
</dbReference>
<keyword evidence="6" id="KW-1185">Reference proteome</keyword>
<comment type="caution">
    <text evidence="5">The sequence shown here is derived from an EMBL/GenBank/DDBJ whole genome shotgun (WGS) entry which is preliminary data.</text>
</comment>
<dbReference type="InterPro" id="IPR018062">
    <property type="entry name" value="HTH_AraC-typ_CS"/>
</dbReference>
<evidence type="ECO:0000256" key="3">
    <source>
        <dbReference type="ARBA" id="ARBA00023163"/>
    </source>
</evidence>
<evidence type="ECO:0000256" key="2">
    <source>
        <dbReference type="ARBA" id="ARBA00023125"/>
    </source>
</evidence>
<evidence type="ECO:0000256" key="1">
    <source>
        <dbReference type="ARBA" id="ARBA00023015"/>
    </source>
</evidence>
<dbReference type="Gene3D" id="2.60.120.280">
    <property type="entry name" value="Regulatory protein AraC"/>
    <property type="match status" value="1"/>
</dbReference>
<dbReference type="PROSITE" id="PS00041">
    <property type="entry name" value="HTH_ARAC_FAMILY_1"/>
    <property type="match status" value="1"/>
</dbReference>
<name>A0A7X9XAK2_9BACT</name>
<keyword evidence="2" id="KW-0238">DNA-binding</keyword>
<dbReference type="PANTHER" id="PTHR43280">
    <property type="entry name" value="ARAC-FAMILY TRANSCRIPTIONAL REGULATOR"/>
    <property type="match status" value="1"/>
</dbReference>
<dbReference type="SUPFAM" id="SSF46689">
    <property type="entry name" value="Homeodomain-like"/>
    <property type="match status" value="2"/>
</dbReference>
<evidence type="ECO:0000313" key="6">
    <source>
        <dbReference type="Proteomes" id="UP000576082"/>
    </source>
</evidence>
<dbReference type="InterPro" id="IPR009057">
    <property type="entry name" value="Homeodomain-like_sf"/>
</dbReference>
<dbReference type="PROSITE" id="PS01124">
    <property type="entry name" value="HTH_ARAC_FAMILY_2"/>
    <property type="match status" value="1"/>
</dbReference>
<keyword evidence="3" id="KW-0804">Transcription</keyword>
<dbReference type="InterPro" id="IPR018060">
    <property type="entry name" value="HTH_AraC"/>
</dbReference>
<dbReference type="GO" id="GO:0043565">
    <property type="term" value="F:sequence-specific DNA binding"/>
    <property type="evidence" value="ECO:0007669"/>
    <property type="project" value="InterPro"/>
</dbReference>
<dbReference type="PANTHER" id="PTHR43280:SF30">
    <property type="entry name" value="MMSAB OPERON REGULATORY PROTEIN"/>
    <property type="match status" value="1"/>
</dbReference>
<dbReference type="SMART" id="SM00342">
    <property type="entry name" value="HTH_ARAC"/>
    <property type="match status" value="1"/>
</dbReference>
<dbReference type="EMBL" id="JABANE010000046">
    <property type="protein sequence ID" value="NME69704.1"/>
    <property type="molecule type" value="Genomic_DNA"/>
</dbReference>